<keyword evidence="2" id="KW-1185">Reference proteome</keyword>
<dbReference type="EMBL" id="CAJVQB010073174">
    <property type="protein sequence ID" value="CAG8843665.1"/>
    <property type="molecule type" value="Genomic_DNA"/>
</dbReference>
<reference evidence="1 2" key="1">
    <citation type="submission" date="2021-06" db="EMBL/GenBank/DDBJ databases">
        <authorList>
            <person name="Kallberg Y."/>
            <person name="Tangrot J."/>
            <person name="Rosling A."/>
        </authorList>
    </citation>
    <scope>NUCLEOTIDE SEQUENCE [LARGE SCALE GENOMIC DNA]</scope>
    <source>
        <strain evidence="1 2">120-4 pot B 10/14</strain>
    </source>
</reference>
<evidence type="ECO:0000313" key="1">
    <source>
        <dbReference type="EMBL" id="CAG8843665.1"/>
    </source>
</evidence>
<sequence>RVGDVAAEIGNPSNKDPMEVFFKESWPLMLYDEHLFDGLRVGGAAAVV</sequence>
<organism evidence="1 2">
    <name type="scientific">Gigaspora margarita</name>
    <dbReference type="NCBI Taxonomy" id="4874"/>
    <lineage>
        <taxon>Eukaryota</taxon>
        <taxon>Fungi</taxon>
        <taxon>Fungi incertae sedis</taxon>
        <taxon>Mucoromycota</taxon>
        <taxon>Glomeromycotina</taxon>
        <taxon>Glomeromycetes</taxon>
        <taxon>Diversisporales</taxon>
        <taxon>Gigasporaceae</taxon>
        <taxon>Gigaspora</taxon>
    </lineage>
</organism>
<accession>A0ABN7WYN0</accession>
<dbReference type="Proteomes" id="UP000789901">
    <property type="component" value="Unassembled WGS sequence"/>
</dbReference>
<comment type="caution">
    <text evidence="1">The sequence shown here is derived from an EMBL/GenBank/DDBJ whole genome shotgun (WGS) entry which is preliminary data.</text>
</comment>
<evidence type="ECO:0000313" key="2">
    <source>
        <dbReference type="Proteomes" id="UP000789901"/>
    </source>
</evidence>
<feature type="non-terminal residue" evidence="1">
    <location>
        <position position="1"/>
    </location>
</feature>
<gene>
    <name evidence="1" type="ORF">GMARGA_LOCUS36663</name>
</gene>
<proteinExistence type="predicted"/>
<name>A0ABN7WYN0_GIGMA</name>
<protein>
    <submittedName>
        <fullName evidence="1">28277_t:CDS:1</fullName>
    </submittedName>
</protein>